<proteinExistence type="predicted"/>
<organism evidence="1 2">
    <name type="scientific">Gigaspora margarita</name>
    <dbReference type="NCBI Taxonomy" id="4874"/>
    <lineage>
        <taxon>Eukaryota</taxon>
        <taxon>Fungi</taxon>
        <taxon>Fungi incertae sedis</taxon>
        <taxon>Mucoromycota</taxon>
        <taxon>Glomeromycotina</taxon>
        <taxon>Glomeromycetes</taxon>
        <taxon>Diversisporales</taxon>
        <taxon>Gigasporaceae</taxon>
        <taxon>Gigaspora</taxon>
    </lineage>
</organism>
<keyword evidence="2" id="KW-1185">Reference proteome</keyword>
<accession>A0A8H4B005</accession>
<evidence type="ECO:0000313" key="2">
    <source>
        <dbReference type="Proteomes" id="UP000439903"/>
    </source>
</evidence>
<sequence length="101" mass="11116">MVEKALILSYLKVAAPDHKKLLKNKYNNAREYLSKQIGVAAAEKKLLNSADKYALIINTQQTLFVDWKLCSRPPHSLDGELCMIGGVALGLVNKTGGVLVY</sequence>
<gene>
    <name evidence="1" type="ORF">F8M41_025682</name>
</gene>
<dbReference type="AlphaFoldDB" id="A0A8H4B005"/>
<comment type="caution">
    <text evidence="1">The sequence shown here is derived from an EMBL/GenBank/DDBJ whole genome shotgun (WGS) entry which is preliminary data.</text>
</comment>
<reference evidence="1 2" key="1">
    <citation type="journal article" date="2019" name="Environ. Microbiol.">
        <title>At the nexus of three kingdoms: the genome of the mycorrhizal fungus Gigaspora margarita provides insights into plant, endobacterial and fungal interactions.</title>
        <authorList>
            <person name="Venice F."/>
            <person name="Ghignone S."/>
            <person name="Salvioli di Fossalunga A."/>
            <person name="Amselem J."/>
            <person name="Novero M."/>
            <person name="Xianan X."/>
            <person name="Sedzielewska Toro K."/>
            <person name="Morin E."/>
            <person name="Lipzen A."/>
            <person name="Grigoriev I.V."/>
            <person name="Henrissat B."/>
            <person name="Martin F.M."/>
            <person name="Bonfante P."/>
        </authorList>
    </citation>
    <scope>NUCLEOTIDE SEQUENCE [LARGE SCALE GENOMIC DNA]</scope>
    <source>
        <strain evidence="1 2">BEG34</strain>
    </source>
</reference>
<dbReference type="EMBL" id="WTPW01000094">
    <property type="protein sequence ID" value="KAF0548829.1"/>
    <property type="molecule type" value="Genomic_DNA"/>
</dbReference>
<dbReference type="OrthoDB" id="2361222at2759"/>
<dbReference type="Proteomes" id="UP000439903">
    <property type="component" value="Unassembled WGS sequence"/>
</dbReference>
<name>A0A8H4B005_GIGMA</name>
<protein>
    <submittedName>
        <fullName evidence="1">Uncharacterized protein</fullName>
    </submittedName>
</protein>
<evidence type="ECO:0000313" key="1">
    <source>
        <dbReference type="EMBL" id="KAF0548829.1"/>
    </source>
</evidence>